<proteinExistence type="predicted"/>
<dbReference type="eggNOG" id="ENOG50346KB">
    <property type="taxonomic scope" value="Bacteria"/>
</dbReference>
<protein>
    <submittedName>
        <fullName evidence="2">Uncharacterized protein</fullName>
    </submittedName>
</protein>
<accession>A7HRG3</accession>
<feature type="chain" id="PRO_5002710505" evidence="1">
    <location>
        <begin position="28"/>
        <end position="155"/>
    </location>
</feature>
<evidence type="ECO:0000313" key="2">
    <source>
        <dbReference type="EMBL" id="ABS62496.1"/>
    </source>
</evidence>
<dbReference type="RefSeq" id="WP_012109746.1">
    <property type="nucleotide sequence ID" value="NC_009719.1"/>
</dbReference>
<feature type="signal peptide" evidence="1">
    <location>
        <begin position="1"/>
        <end position="27"/>
    </location>
</feature>
<gene>
    <name evidence="2" type="ordered locus">Plav_0873</name>
</gene>
<keyword evidence="1" id="KW-0732">Signal</keyword>
<organism evidence="2 3">
    <name type="scientific">Parvibaculum lavamentivorans (strain DS-1 / DSM 13023 / NCIMB 13966)</name>
    <dbReference type="NCBI Taxonomy" id="402881"/>
    <lineage>
        <taxon>Bacteria</taxon>
        <taxon>Pseudomonadati</taxon>
        <taxon>Pseudomonadota</taxon>
        <taxon>Alphaproteobacteria</taxon>
        <taxon>Hyphomicrobiales</taxon>
        <taxon>Parvibaculaceae</taxon>
        <taxon>Parvibaculum</taxon>
    </lineage>
</organism>
<evidence type="ECO:0000256" key="1">
    <source>
        <dbReference type="SAM" id="SignalP"/>
    </source>
</evidence>
<dbReference type="KEGG" id="pla:Plav_0873"/>
<dbReference type="HOGENOM" id="CLU_1693792_0_0_5"/>
<name>A7HRG3_PARL1</name>
<dbReference type="Proteomes" id="UP000006377">
    <property type="component" value="Chromosome"/>
</dbReference>
<reference evidence="2 3" key="1">
    <citation type="journal article" date="2011" name="Stand. Genomic Sci.">
        <title>Complete genome sequence of Parvibaculum lavamentivorans type strain (DS-1(T)).</title>
        <authorList>
            <person name="Schleheck D."/>
            <person name="Weiss M."/>
            <person name="Pitluck S."/>
            <person name="Bruce D."/>
            <person name="Land M.L."/>
            <person name="Han S."/>
            <person name="Saunders E."/>
            <person name="Tapia R."/>
            <person name="Detter C."/>
            <person name="Brettin T."/>
            <person name="Han J."/>
            <person name="Woyke T."/>
            <person name="Goodwin L."/>
            <person name="Pennacchio L."/>
            <person name="Nolan M."/>
            <person name="Cook A.M."/>
            <person name="Kjelleberg S."/>
            <person name="Thomas T."/>
        </authorList>
    </citation>
    <scope>NUCLEOTIDE SEQUENCE [LARGE SCALE GENOMIC DNA]</scope>
    <source>
        <strain evidence="3">DS-1 / DSM 13023 / NCIMB 13966</strain>
    </source>
</reference>
<dbReference type="OrthoDB" id="9827063at2"/>
<evidence type="ECO:0000313" key="3">
    <source>
        <dbReference type="Proteomes" id="UP000006377"/>
    </source>
</evidence>
<sequence length="155" mass="15380">MPIISTCLRAAFCGLLIAALPVGSAFAAGALLEGGTVTLTEGETASFPISGASNGPANLHAQCEIGDVNGTASLTFDGEHYVPLSEPAVGEVITLSGGDTRAYELTGVVDAPNGDAYIAFFFGGAPAAMCFPGMNCDGAEAATGSVTISCRNVAS</sequence>
<keyword evidence="3" id="KW-1185">Reference proteome</keyword>
<dbReference type="AlphaFoldDB" id="A7HRG3"/>
<dbReference type="EMBL" id="CP000774">
    <property type="protein sequence ID" value="ABS62496.1"/>
    <property type="molecule type" value="Genomic_DNA"/>
</dbReference>